<dbReference type="GO" id="GO:0005794">
    <property type="term" value="C:Golgi apparatus"/>
    <property type="evidence" value="ECO:0007669"/>
    <property type="project" value="TreeGrafter"/>
</dbReference>
<organism evidence="11 12">
    <name type="scientific">Rhamnella rubrinervis</name>
    <dbReference type="NCBI Taxonomy" id="2594499"/>
    <lineage>
        <taxon>Eukaryota</taxon>
        <taxon>Viridiplantae</taxon>
        <taxon>Streptophyta</taxon>
        <taxon>Embryophyta</taxon>
        <taxon>Tracheophyta</taxon>
        <taxon>Spermatophyta</taxon>
        <taxon>Magnoliopsida</taxon>
        <taxon>eudicotyledons</taxon>
        <taxon>Gunneridae</taxon>
        <taxon>Pentapetalae</taxon>
        <taxon>rosids</taxon>
        <taxon>fabids</taxon>
        <taxon>Rosales</taxon>
        <taxon>Rhamnaceae</taxon>
        <taxon>rhamnoid group</taxon>
        <taxon>Rhamneae</taxon>
        <taxon>Rhamnella</taxon>
    </lineage>
</organism>
<gene>
    <name evidence="11" type="ORF">FNV43_RR26047</name>
</gene>
<evidence type="ECO:0000256" key="5">
    <source>
        <dbReference type="ARBA" id="ARBA00022989"/>
    </source>
</evidence>
<dbReference type="OrthoDB" id="630188at2759"/>
<dbReference type="PANTHER" id="PTHR32285">
    <property type="entry name" value="PROTEIN TRICHOME BIREFRINGENCE-LIKE 9-RELATED"/>
    <property type="match status" value="1"/>
</dbReference>
<evidence type="ECO:0000259" key="9">
    <source>
        <dbReference type="Pfam" id="PF13839"/>
    </source>
</evidence>
<evidence type="ECO:0000256" key="1">
    <source>
        <dbReference type="ARBA" id="ARBA00004167"/>
    </source>
</evidence>
<evidence type="ECO:0000256" key="3">
    <source>
        <dbReference type="ARBA" id="ARBA00022692"/>
    </source>
</evidence>
<evidence type="ECO:0000313" key="11">
    <source>
        <dbReference type="EMBL" id="KAF3431316.1"/>
    </source>
</evidence>
<dbReference type="Pfam" id="PF13839">
    <property type="entry name" value="PC-Esterase"/>
    <property type="match status" value="1"/>
</dbReference>
<comment type="caution">
    <text evidence="11">The sequence shown here is derived from an EMBL/GenBank/DDBJ whole genome shotgun (WGS) entry which is preliminary data.</text>
</comment>
<name>A0A8K0DIZ0_9ROSA</name>
<dbReference type="AlphaFoldDB" id="A0A8K0DIZ0"/>
<proteinExistence type="inferred from homology"/>
<dbReference type="PANTHER" id="PTHR32285:SF57">
    <property type="entry name" value="XYLOGLUCAN O-ACETYLTRANSFERASE 1"/>
    <property type="match status" value="1"/>
</dbReference>
<protein>
    <recommendedName>
        <fullName evidence="13">Trichome birefringence-like N-terminal domain-containing protein</fullName>
    </recommendedName>
</protein>
<dbReference type="InterPro" id="IPR029962">
    <property type="entry name" value="TBL"/>
</dbReference>
<comment type="similarity">
    <text evidence="2">Belongs to the PC-esterase family. TBL subfamily.</text>
</comment>
<reference evidence="11" key="1">
    <citation type="submission" date="2020-03" db="EMBL/GenBank/DDBJ databases">
        <title>A high-quality chromosome-level genome assembly of a woody plant with both climbing and erect habits, Rhamnella rubrinervis.</title>
        <authorList>
            <person name="Lu Z."/>
            <person name="Yang Y."/>
            <person name="Zhu X."/>
            <person name="Sun Y."/>
        </authorList>
    </citation>
    <scope>NUCLEOTIDE SEQUENCE</scope>
    <source>
        <strain evidence="11">BYM</strain>
        <tissue evidence="11">Leaf</tissue>
    </source>
</reference>
<evidence type="ECO:0008006" key="13">
    <source>
        <dbReference type="Google" id="ProtNLM"/>
    </source>
</evidence>
<keyword evidence="5 8" id="KW-1133">Transmembrane helix</keyword>
<evidence type="ECO:0000256" key="6">
    <source>
        <dbReference type="ARBA" id="ARBA00023136"/>
    </source>
</evidence>
<feature type="domain" description="Trichome birefringence-like C-terminal" evidence="9">
    <location>
        <begin position="147"/>
        <end position="439"/>
    </location>
</feature>
<keyword evidence="4" id="KW-0735">Signal-anchor</keyword>
<evidence type="ECO:0000259" key="10">
    <source>
        <dbReference type="Pfam" id="PF14416"/>
    </source>
</evidence>
<evidence type="ECO:0000256" key="8">
    <source>
        <dbReference type="SAM" id="Phobius"/>
    </source>
</evidence>
<keyword evidence="12" id="KW-1185">Reference proteome</keyword>
<evidence type="ECO:0000256" key="7">
    <source>
        <dbReference type="SAM" id="MobiDB-lite"/>
    </source>
</evidence>
<dbReference type="InterPro" id="IPR026057">
    <property type="entry name" value="TBL_C"/>
</dbReference>
<dbReference type="Pfam" id="PF14416">
    <property type="entry name" value="PMR5N"/>
    <property type="match status" value="1"/>
</dbReference>
<feature type="region of interest" description="Disordered" evidence="7">
    <location>
        <begin position="65"/>
        <end position="90"/>
    </location>
</feature>
<dbReference type="Proteomes" id="UP000796880">
    <property type="component" value="Unassembled WGS sequence"/>
</dbReference>
<accession>A0A8K0DIZ0</accession>
<comment type="subcellular location">
    <subcellularLocation>
        <location evidence="1">Membrane</location>
        <topology evidence="1">Single-pass membrane protein</topology>
    </subcellularLocation>
</comment>
<sequence length="447" mass="50709">MGTTANPFKDHHSPSLTIKKLLSWTIYSILPIAIFRLYFYPLHLPSSSADQFPLSNPITITTTTTTSFSSFSPPPPPPLPSSQEEAIRANDSPPCDYTNGKWVHDKLGPLYNGTTCGTIKDGQNCIAHGRPDLGYLYWRWKPKQCHLPRFEPNTFLQLIRNKHIAFVGDSLARNQLESLLCMLATVSPPNLVYRDGEENKFRRWHFPSHNANIAVYWSPFLVKGTEKSNTGPNHNLLYLDHVDERWAADMDVMDMIILSIGHWFLHPAVYYEAGSVFGCHFCSVLNHTEIEFYEVVRKALKTTLKTIIERRGGKGNVIDVIVTTFSPSHFEGEWDKAGACPKTKPFKEKERLVEGMDAEMRKIVVEEVEAAKGNSKQFVGLNIEALDVTKLSLLRPDGHPGPYMYPFPFANGVPERVQNDCVHWCLPGPVDTWNEILLDVMKKWARQ</sequence>
<evidence type="ECO:0000256" key="4">
    <source>
        <dbReference type="ARBA" id="ARBA00022968"/>
    </source>
</evidence>
<dbReference type="GO" id="GO:0016413">
    <property type="term" value="F:O-acetyltransferase activity"/>
    <property type="evidence" value="ECO:0007669"/>
    <property type="project" value="InterPro"/>
</dbReference>
<feature type="domain" description="Trichome birefringence-like N-terminal" evidence="10">
    <location>
        <begin position="94"/>
        <end position="146"/>
    </location>
</feature>
<dbReference type="GO" id="GO:0016020">
    <property type="term" value="C:membrane"/>
    <property type="evidence" value="ECO:0007669"/>
    <property type="project" value="UniProtKB-SubCell"/>
</dbReference>
<evidence type="ECO:0000313" key="12">
    <source>
        <dbReference type="Proteomes" id="UP000796880"/>
    </source>
</evidence>
<keyword evidence="3 8" id="KW-0812">Transmembrane</keyword>
<keyword evidence="6 8" id="KW-0472">Membrane</keyword>
<dbReference type="EMBL" id="VOIH02000012">
    <property type="protein sequence ID" value="KAF3431316.1"/>
    <property type="molecule type" value="Genomic_DNA"/>
</dbReference>
<evidence type="ECO:0000256" key="2">
    <source>
        <dbReference type="ARBA" id="ARBA00007727"/>
    </source>
</evidence>
<dbReference type="InterPro" id="IPR025846">
    <property type="entry name" value="TBL_N"/>
</dbReference>
<feature type="transmembrane region" description="Helical" evidence="8">
    <location>
        <begin position="21"/>
        <end position="39"/>
    </location>
</feature>